<organism evidence="3 4">
    <name type="scientific">Streptomyces europaeiscabiei</name>
    <dbReference type="NCBI Taxonomy" id="146819"/>
    <lineage>
        <taxon>Bacteria</taxon>
        <taxon>Bacillati</taxon>
        <taxon>Actinomycetota</taxon>
        <taxon>Actinomycetes</taxon>
        <taxon>Kitasatosporales</taxon>
        <taxon>Streptomycetaceae</taxon>
        <taxon>Streptomyces</taxon>
    </lineage>
</organism>
<accession>A0AAJ2PWW4</accession>
<comment type="caution">
    <text evidence="3">The sequence shown here is derived from an EMBL/GenBank/DDBJ whole genome shotgun (WGS) entry which is preliminary data.</text>
</comment>
<dbReference type="PRINTS" id="PR01438">
    <property type="entry name" value="UNVRSLSTRESS"/>
</dbReference>
<sequence>MQPVVTVGLDGSPESHAAARWAADEAEKRKLTLRLLHAWPLLAPEPAGTPPEVDQNYWAKRLVHTARAELQTRHPGLLVVGSLVPDDAQTALIQAAAESEMTVLGSRRLESVESYFLGDISLPVVARAQRPVILVRADAQERAGEEVPHDAAASRVVVALKLHGSSDELLDFAFHSAAARGVPLLAVHGRSVPFHARVPWGVDHDVTEELTGDARKLLDKALHPWREKYPQVEVADSVRLAGHAKAVVHAAEGAALLVVGRSAHRHGLGSHLGHVVQAALHHVRCPVAVVPHG</sequence>
<dbReference type="PANTHER" id="PTHR46268">
    <property type="entry name" value="STRESS RESPONSE PROTEIN NHAX"/>
    <property type="match status" value="1"/>
</dbReference>
<dbReference type="Proteomes" id="UP001273589">
    <property type="component" value="Unassembled WGS sequence"/>
</dbReference>
<protein>
    <submittedName>
        <fullName evidence="3">Universal stress protein</fullName>
    </submittedName>
</protein>
<feature type="domain" description="UspA" evidence="2">
    <location>
        <begin position="155"/>
        <end position="291"/>
    </location>
</feature>
<evidence type="ECO:0000313" key="4">
    <source>
        <dbReference type="Proteomes" id="UP001273589"/>
    </source>
</evidence>
<evidence type="ECO:0000256" key="1">
    <source>
        <dbReference type="ARBA" id="ARBA00008791"/>
    </source>
</evidence>
<gene>
    <name evidence="3" type="ORF">PV367_37030</name>
</gene>
<comment type="similarity">
    <text evidence="1">Belongs to the universal stress protein A family.</text>
</comment>
<proteinExistence type="inferred from homology"/>
<name>A0AAJ2PWW4_9ACTN</name>
<reference evidence="3" key="1">
    <citation type="journal article" date="2023" name="Microb. Genom.">
        <title>Mesoterricola silvestris gen. nov., sp. nov., Mesoterricola sediminis sp. nov., Geothrix oryzae sp. nov., Geothrix edaphica sp. nov., Geothrix rubra sp. nov., and Geothrix limicola sp. nov., six novel members of Acidobacteriota isolated from soils.</title>
        <authorList>
            <person name="Weisberg A.J."/>
            <person name="Pearce E."/>
            <person name="Kramer C.G."/>
            <person name="Chang J.H."/>
            <person name="Clarke C.R."/>
        </authorList>
    </citation>
    <scope>NUCLEOTIDE SEQUENCE</scope>
    <source>
        <strain evidence="3">ND06-05F</strain>
    </source>
</reference>
<dbReference type="PANTHER" id="PTHR46268:SF6">
    <property type="entry name" value="UNIVERSAL STRESS PROTEIN UP12"/>
    <property type="match status" value="1"/>
</dbReference>
<dbReference type="RefSeq" id="WP_319697636.1">
    <property type="nucleotide sequence ID" value="NZ_JARAWN010000383.1"/>
</dbReference>
<dbReference type="Gene3D" id="3.40.50.620">
    <property type="entry name" value="HUPs"/>
    <property type="match status" value="2"/>
</dbReference>
<dbReference type="InterPro" id="IPR014729">
    <property type="entry name" value="Rossmann-like_a/b/a_fold"/>
</dbReference>
<dbReference type="SUPFAM" id="SSF52402">
    <property type="entry name" value="Adenine nucleotide alpha hydrolases-like"/>
    <property type="match status" value="2"/>
</dbReference>
<dbReference type="InterPro" id="IPR006016">
    <property type="entry name" value="UspA"/>
</dbReference>
<dbReference type="EMBL" id="JARAWN010000383">
    <property type="protein sequence ID" value="MDX3135273.1"/>
    <property type="molecule type" value="Genomic_DNA"/>
</dbReference>
<evidence type="ECO:0000313" key="3">
    <source>
        <dbReference type="EMBL" id="MDX3135273.1"/>
    </source>
</evidence>
<evidence type="ECO:0000259" key="2">
    <source>
        <dbReference type="Pfam" id="PF00582"/>
    </source>
</evidence>
<dbReference type="AlphaFoldDB" id="A0AAJ2PWW4"/>
<dbReference type="InterPro" id="IPR006015">
    <property type="entry name" value="Universal_stress_UspA"/>
</dbReference>
<dbReference type="Pfam" id="PF00582">
    <property type="entry name" value="Usp"/>
    <property type="match status" value="2"/>
</dbReference>
<feature type="domain" description="UspA" evidence="2">
    <location>
        <begin position="5"/>
        <end position="136"/>
    </location>
</feature>